<dbReference type="AlphaFoldDB" id="U2J9Y0"/>
<dbReference type="OrthoDB" id="9782977at2"/>
<dbReference type="Pfam" id="PF05618">
    <property type="entry name" value="Zn_protease"/>
    <property type="match status" value="1"/>
</dbReference>
<organism evidence="2 3">
    <name type="scientific">Sphingobacterium paucimobilis HER1398</name>
    <dbReference type="NCBI Taxonomy" id="1346330"/>
    <lineage>
        <taxon>Bacteria</taxon>
        <taxon>Pseudomonadati</taxon>
        <taxon>Bacteroidota</taxon>
        <taxon>Sphingobacteriia</taxon>
        <taxon>Sphingobacteriales</taxon>
        <taxon>Sphingobacteriaceae</taxon>
        <taxon>Sphingobacterium</taxon>
    </lineage>
</organism>
<evidence type="ECO:0000313" key="2">
    <source>
        <dbReference type="EMBL" id="ERJ59473.1"/>
    </source>
</evidence>
<dbReference type="eggNOG" id="COG4067">
    <property type="taxonomic scope" value="Bacteria"/>
</dbReference>
<dbReference type="InterPro" id="IPR021109">
    <property type="entry name" value="Peptidase_aspartic_dom_sf"/>
</dbReference>
<dbReference type="PATRIC" id="fig|1346330.5.peg.2819"/>
<dbReference type="PANTHER" id="PTHR38037:SF2">
    <property type="entry name" value="ATP-DEPENDENT ZINC PROTEASE DOMAIN-CONTAINING PROTEIN-RELATED"/>
    <property type="match status" value="1"/>
</dbReference>
<accession>U2J9Y0</accession>
<proteinExistence type="predicted"/>
<evidence type="ECO:0000259" key="1">
    <source>
        <dbReference type="Pfam" id="PF05618"/>
    </source>
</evidence>
<dbReference type="SUPFAM" id="SSF50630">
    <property type="entry name" value="Acid proteases"/>
    <property type="match status" value="1"/>
</dbReference>
<keyword evidence="3" id="KW-1185">Reference proteome</keyword>
<reference evidence="2 3" key="1">
    <citation type="journal article" date="2013" name="Genome Announc.">
        <title>The Draft Genome Sequence of Sphingomonas paucimobilis Strain HER1398 (Proteobacteria), Host to the Giant PAU Phage, Indicates That It Is a Member of the Genus Sphingobacterium (Bacteroidetes).</title>
        <authorList>
            <person name="White R.A.III."/>
            <person name="Suttle C.A."/>
        </authorList>
    </citation>
    <scope>NUCLEOTIDE SEQUENCE [LARGE SCALE GENOMIC DNA]</scope>
    <source>
        <strain evidence="2 3">HER1398</strain>
    </source>
</reference>
<comment type="caution">
    <text evidence="2">The sequence shown here is derived from an EMBL/GenBank/DDBJ whole genome shotgun (WGS) entry which is preliminary data.</text>
</comment>
<sequence>MVPLFTNKIRVKEKLIIGRHEIVDLPELGMYNIESKIDTGAETSVLHCEDFEIIEKDGHRFITCHIKPHLEEEEILTLTFPIHRERVVKSSFGQTETRYIFLTKVRMFDQLFDIKLSLRDRSSMSYPMLLGRNFISGKFLVDVSKKRLARNSF</sequence>
<dbReference type="PANTHER" id="PTHR38037">
    <property type="entry name" value="ZN_PROTEASE DOMAIN-CONTAINING PROTEIN"/>
    <property type="match status" value="1"/>
</dbReference>
<dbReference type="InterPro" id="IPR008503">
    <property type="entry name" value="Asp_endopeptidase"/>
</dbReference>
<dbReference type="EMBL" id="ATDL01000015">
    <property type="protein sequence ID" value="ERJ59473.1"/>
    <property type="molecule type" value="Genomic_DNA"/>
</dbReference>
<evidence type="ECO:0000313" key="3">
    <source>
        <dbReference type="Proteomes" id="UP000016584"/>
    </source>
</evidence>
<gene>
    <name evidence="2" type="ORF">M472_11875</name>
</gene>
<feature type="domain" description="Retropepsin-like aspartic endopeptidase" evidence="1">
    <location>
        <begin position="16"/>
        <end position="149"/>
    </location>
</feature>
<dbReference type="Proteomes" id="UP000016584">
    <property type="component" value="Unassembled WGS sequence"/>
</dbReference>
<dbReference type="STRING" id="1346330.M472_11875"/>
<dbReference type="RefSeq" id="WP_021070969.1">
    <property type="nucleotide sequence ID" value="NZ_ATDL01000015.1"/>
</dbReference>
<dbReference type="Gene3D" id="2.40.70.10">
    <property type="entry name" value="Acid Proteases"/>
    <property type="match status" value="1"/>
</dbReference>
<name>U2J9Y0_9SPHI</name>
<protein>
    <recommendedName>
        <fullName evidence="1">Retropepsin-like aspartic endopeptidase domain-containing protein</fullName>
    </recommendedName>
</protein>